<evidence type="ECO:0000256" key="5">
    <source>
        <dbReference type="ARBA" id="ARBA00012094"/>
    </source>
</evidence>
<evidence type="ECO:0000256" key="7">
    <source>
        <dbReference type="ARBA" id="ARBA00022801"/>
    </source>
</evidence>
<dbReference type="GO" id="GO:0006559">
    <property type="term" value="P:L-phenylalanine catabolic process"/>
    <property type="evidence" value="ECO:0007669"/>
    <property type="project" value="UniProtKB-UniPathway"/>
</dbReference>
<dbReference type="Gene3D" id="2.30.30.230">
    <property type="entry name" value="Fumarylacetoacetase, N-terminal domain"/>
    <property type="match status" value="1"/>
</dbReference>
<evidence type="ECO:0000256" key="8">
    <source>
        <dbReference type="ARBA" id="ARBA00022837"/>
    </source>
</evidence>
<evidence type="ECO:0000256" key="12">
    <source>
        <dbReference type="PIRSR" id="PIRSR605959-1"/>
    </source>
</evidence>
<dbReference type="GO" id="GO:0004334">
    <property type="term" value="F:fumarylacetoacetase activity"/>
    <property type="evidence" value="ECO:0007669"/>
    <property type="project" value="UniProtKB-EC"/>
</dbReference>
<feature type="binding site" evidence="14">
    <location>
        <position position="128"/>
    </location>
    <ligand>
        <name>Ca(2+)</name>
        <dbReference type="ChEBI" id="CHEBI:29108"/>
    </ligand>
</feature>
<protein>
    <recommendedName>
        <fullName evidence="5">fumarylacetoacetase</fullName>
        <ecNumber evidence="5">3.7.1.2</ecNumber>
    </recommendedName>
</protein>
<comment type="similarity">
    <text evidence="4">Belongs to the FAH family.</text>
</comment>
<feature type="binding site" evidence="14">
    <location>
        <position position="255"/>
    </location>
    <ligand>
        <name>Mg(2+)</name>
        <dbReference type="ChEBI" id="CHEBI:18420"/>
    </ligand>
</feature>
<keyword evidence="7" id="KW-0378">Hydrolase</keyword>
<feature type="domain" description="Fumarylacetoacetase N-terminal" evidence="16">
    <location>
        <begin position="20"/>
        <end position="120"/>
    </location>
</feature>
<feature type="binding site" evidence="13">
    <location>
        <position position="242"/>
    </location>
    <ligand>
        <name>substrate</name>
    </ligand>
</feature>
<dbReference type="RefSeq" id="WP_106659560.1">
    <property type="nucleotide sequence ID" value="NZ_PJEO01000028.1"/>
</dbReference>
<dbReference type="Pfam" id="PF01557">
    <property type="entry name" value="FAA_hydrolase"/>
    <property type="match status" value="1"/>
</dbReference>
<evidence type="ECO:0000259" key="16">
    <source>
        <dbReference type="Pfam" id="PF09298"/>
    </source>
</evidence>
<feature type="binding site" evidence="14">
    <location>
        <position position="203"/>
    </location>
    <ligand>
        <name>Ca(2+)</name>
        <dbReference type="ChEBI" id="CHEBI:29108"/>
    </ligand>
</feature>
<comment type="cofactor">
    <cofactor evidence="2 14">
        <name>Mg(2+)</name>
        <dbReference type="ChEBI" id="CHEBI:18420"/>
    </cofactor>
</comment>
<comment type="cofactor">
    <cofactor evidence="1 14">
        <name>Ca(2+)</name>
        <dbReference type="ChEBI" id="CHEBI:29108"/>
    </cofactor>
</comment>
<dbReference type="InterPro" id="IPR036462">
    <property type="entry name" value="Fumarylacetoacetase_N_sf"/>
</dbReference>
<sequence>MKRLKSWVDIPKDSDFSIYNIPFGVYSKGSGHYAIATAIGDFVLDLDVLHANQYFYDLDLPKDIFKSRYLNPFISLGKPMTQTIRLRLQELLMEGGVLQHDLKTNREAFIKQGTVDMLLPLDIGNYTDFYSSKEHATNVGTMFRDPSKALLPNWEHMPVGYHGRASSIVASGTPINRPYGQLKDPAKESPDFGVSKRLDFELEMGFVIGRGTELGDVVPIHEAREYIFGMVLFNDWSARDIQVWEYVPLGPFLGKNFASSMSPWVVTMEALEPFRVPAPEQATKVLPYLREQRHDTLDIHLKVAIQPKNSLETEVCQSNYKYLYWTMEQQLAHHTINGCNIKVGDVYASGTISGPTPDSYGSMLELGWKGTKPIPVSDGTTRTFIEDHDRVVMRGHAGDQHQRVGFGTVETLVLPPKKILYDND</sequence>
<feature type="active site" description="Proton acceptor" evidence="12">
    <location>
        <position position="135"/>
    </location>
</feature>
<dbReference type="SUPFAM" id="SSF56529">
    <property type="entry name" value="FAH"/>
    <property type="match status" value="1"/>
</dbReference>
<dbReference type="EC" id="3.7.1.2" evidence="5"/>
<dbReference type="OrthoDB" id="3766879at2"/>
<evidence type="ECO:0000256" key="9">
    <source>
        <dbReference type="ARBA" id="ARBA00022842"/>
    </source>
</evidence>
<proteinExistence type="inferred from homology"/>
<keyword evidence="6 14" id="KW-0479">Metal-binding</keyword>
<keyword evidence="18" id="KW-1185">Reference proteome</keyword>
<dbReference type="GO" id="GO:0006572">
    <property type="term" value="P:L-tyrosine catabolic process"/>
    <property type="evidence" value="ECO:0007669"/>
    <property type="project" value="UniProtKB-KW"/>
</dbReference>
<evidence type="ECO:0000259" key="15">
    <source>
        <dbReference type="Pfam" id="PF01557"/>
    </source>
</evidence>
<feature type="binding site" evidence="14">
    <location>
        <position position="259"/>
    </location>
    <ligand>
        <name>Mg(2+)</name>
        <dbReference type="ChEBI" id="CHEBI:18420"/>
    </ligand>
</feature>
<evidence type="ECO:0000256" key="1">
    <source>
        <dbReference type="ARBA" id="ARBA00001913"/>
    </source>
</evidence>
<dbReference type="FunFam" id="3.90.850.10:FF:000004">
    <property type="entry name" value="Fumarylacetoacetase"/>
    <property type="match status" value="1"/>
</dbReference>
<dbReference type="Gene3D" id="3.90.850.10">
    <property type="entry name" value="Fumarylacetoacetase-like, C-terminal domain"/>
    <property type="match status" value="1"/>
</dbReference>
<keyword evidence="11" id="KW-0585">Phenylalanine catabolism</keyword>
<feature type="binding site" evidence="14">
    <location>
        <position position="235"/>
    </location>
    <ligand>
        <name>Mg(2+)</name>
        <dbReference type="ChEBI" id="CHEBI:18420"/>
    </ligand>
</feature>
<dbReference type="InterPro" id="IPR005959">
    <property type="entry name" value="Fumarylacetoacetase"/>
</dbReference>
<dbReference type="Proteomes" id="UP000233435">
    <property type="component" value="Unassembled WGS sequence"/>
</dbReference>
<evidence type="ECO:0000256" key="6">
    <source>
        <dbReference type="ARBA" id="ARBA00022723"/>
    </source>
</evidence>
<evidence type="ECO:0000256" key="4">
    <source>
        <dbReference type="ARBA" id="ARBA00010211"/>
    </source>
</evidence>
<evidence type="ECO:0000256" key="13">
    <source>
        <dbReference type="PIRSR" id="PIRSR605959-2"/>
    </source>
</evidence>
<dbReference type="NCBIfam" id="TIGR01266">
    <property type="entry name" value="fum_ac_acetase"/>
    <property type="match status" value="1"/>
</dbReference>
<keyword evidence="8 14" id="KW-0106">Calcium</keyword>
<dbReference type="PANTHER" id="PTHR43069:SF2">
    <property type="entry name" value="FUMARYLACETOACETASE"/>
    <property type="match status" value="1"/>
</dbReference>
<gene>
    <name evidence="17" type="primary">fahA</name>
    <name evidence="17" type="ORF">CSW08_08595</name>
</gene>
<comment type="pathway">
    <text evidence="3">Amino-acid degradation; L-phenylalanine degradation; acetoacetate and fumarate from L-phenylalanine: step 6/6.</text>
</comment>
<reference evidence="17 18" key="1">
    <citation type="submission" date="2017-12" db="EMBL/GenBank/DDBJ databases">
        <title>Confluentibacter flavum sp. nov., isolated from the saline lake.</title>
        <authorList>
            <person name="Yu L."/>
        </authorList>
    </citation>
    <scope>NUCLEOTIDE SEQUENCE [LARGE SCALE GENOMIC DNA]</scope>
    <source>
        <strain evidence="17 18">3B</strain>
    </source>
</reference>
<accession>A0A2N3HK74</accession>
<name>A0A2N3HK74_9FLAO</name>
<feature type="domain" description="Fumarylacetoacetase-like C-terminal" evidence="15">
    <location>
        <begin position="126"/>
        <end position="404"/>
    </location>
</feature>
<evidence type="ECO:0000256" key="14">
    <source>
        <dbReference type="PIRSR" id="PIRSR605959-3"/>
    </source>
</evidence>
<organism evidence="17 18">
    <name type="scientific">Confluentibacter flavum</name>
    <dbReference type="NCBI Taxonomy" id="1909700"/>
    <lineage>
        <taxon>Bacteria</taxon>
        <taxon>Pseudomonadati</taxon>
        <taxon>Bacteroidota</taxon>
        <taxon>Flavobacteriia</taxon>
        <taxon>Flavobacteriales</taxon>
        <taxon>Flavobacteriaceae</taxon>
        <taxon>Confluentibacter</taxon>
    </lineage>
</organism>
<evidence type="ECO:0000313" key="18">
    <source>
        <dbReference type="Proteomes" id="UP000233435"/>
    </source>
</evidence>
<dbReference type="AlphaFoldDB" id="A0A2N3HK74"/>
<evidence type="ECO:0000313" key="17">
    <source>
        <dbReference type="EMBL" id="PKQ45346.1"/>
    </source>
</evidence>
<dbReference type="PANTHER" id="PTHR43069">
    <property type="entry name" value="FUMARYLACETOACETASE"/>
    <property type="match status" value="1"/>
</dbReference>
<feature type="binding site" evidence="13">
    <location>
        <position position="351"/>
    </location>
    <ligand>
        <name>substrate</name>
    </ligand>
</feature>
<dbReference type="UniPathway" id="UPA00139">
    <property type="reaction ID" value="UER00341"/>
</dbReference>
<feature type="binding site" evidence="13">
    <location>
        <position position="246"/>
    </location>
    <ligand>
        <name>substrate</name>
    </ligand>
</feature>
<dbReference type="InterPro" id="IPR015377">
    <property type="entry name" value="Fumarylacetoacetase_N"/>
</dbReference>
<feature type="binding site" evidence="14">
    <location>
        <position position="201"/>
    </location>
    <ligand>
        <name>Ca(2+)</name>
        <dbReference type="ChEBI" id="CHEBI:29108"/>
    </ligand>
</feature>
<evidence type="ECO:0000256" key="10">
    <source>
        <dbReference type="ARBA" id="ARBA00022878"/>
    </source>
</evidence>
<evidence type="ECO:0000256" key="2">
    <source>
        <dbReference type="ARBA" id="ARBA00001946"/>
    </source>
</evidence>
<evidence type="ECO:0000256" key="11">
    <source>
        <dbReference type="ARBA" id="ARBA00023232"/>
    </source>
</evidence>
<feature type="binding site" evidence="14">
    <location>
        <position position="235"/>
    </location>
    <ligand>
        <name>Ca(2+)</name>
        <dbReference type="ChEBI" id="CHEBI:29108"/>
    </ligand>
</feature>
<feature type="binding site" evidence="13">
    <location>
        <position position="130"/>
    </location>
    <ligand>
        <name>substrate</name>
    </ligand>
</feature>
<dbReference type="GO" id="GO:1902000">
    <property type="term" value="P:homogentisate catabolic process"/>
    <property type="evidence" value="ECO:0007669"/>
    <property type="project" value="TreeGrafter"/>
</dbReference>
<dbReference type="SUPFAM" id="SSF63433">
    <property type="entry name" value="Fumarylacetoacetate hydrolase, FAH, N-terminal domain"/>
    <property type="match status" value="1"/>
</dbReference>
<keyword evidence="10" id="KW-0828">Tyrosine catabolism</keyword>
<dbReference type="EMBL" id="PJEO01000028">
    <property type="protein sequence ID" value="PKQ45346.1"/>
    <property type="molecule type" value="Genomic_DNA"/>
</dbReference>
<evidence type="ECO:0000256" key="3">
    <source>
        <dbReference type="ARBA" id="ARBA00004782"/>
    </source>
</evidence>
<comment type="caution">
    <text evidence="17">The sequence shown here is derived from an EMBL/GenBank/DDBJ whole genome shotgun (WGS) entry which is preliminary data.</text>
</comment>
<dbReference type="GO" id="GO:0046872">
    <property type="term" value="F:metal ion binding"/>
    <property type="evidence" value="ECO:0007669"/>
    <property type="project" value="UniProtKB-KW"/>
</dbReference>
<keyword evidence="9 14" id="KW-0460">Magnesium</keyword>
<feature type="binding site" evidence="13">
    <location>
        <position position="144"/>
    </location>
    <ligand>
        <name>substrate</name>
    </ligand>
</feature>
<dbReference type="InterPro" id="IPR036663">
    <property type="entry name" value="Fumarylacetoacetase_C_sf"/>
</dbReference>
<dbReference type="InterPro" id="IPR011234">
    <property type="entry name" value="Fumarylacetoacetase-like_C"/>
</dbReference>
<dbReference type="Pfam" id="PF09298">
    <property type="entry name" value="FAA_hydrolase_N"/>
    <property type="match status" value="1"/>
</dbReference>